<dbReference type="AlphaFoldDB" id="A0A7K3WHR0"/>
<proteinExistence type="predicted"/>
<keyword evidence="1" id="KW-0472">Membrane</keyword>
<dbReference type="Proteomes" id="UP000470470">
    <property type="component" value="Unassembled WGS sequence"/>
</dbReference>
<dbReference type="InterPro" id="IPR006976">
    <property type="entry name" value="VanZ-like"/>
</dbReference>
<dbReference type="EMBL" id="JAAGWK010000027">
    <property type="protein sequence ID" value="NEL55947.1"/>
    <property type="molecule type" value="Genomic_DNA"/>
</dbReference>
<name>A0A7K3WHR0_9ACTN</name>
<keyword evidence="1" id="KW-0812">Transmembrane</keyword>
<gene>
    <name evidence="3" type="ORF">G1H19_18380</name>
</gene>
<dbReference type="Pfam" id="PF04892">
    <property type="entry name" value="VanZ"/>
    <property type="match status" value="1"/>
</dbReference>
<evidence type="ECO:0000259" key="2">
    <source>
        <dbReference type="Pfam" id="PF04892"/>
    </source>
</evidence>
<reference evidence="3 4" key="1">
    <citation type="submission" date="2020-02" db="EMBL/GenBank/DDBJ databases">
        <title>The whole genome sequence of CPCC 205119.</title>
        <authorList>
            <person name="Jiang Z."/>
        </authorList>
    </citation>
    <scope>NUCLEOTIDE SEQUENCE [LARGE SCALE GENOMIC DNA]</scope>
    <source>
        <strain evidence="3 4">CPCC 205119</strain>
    </source>
</reference>
<keyword evidence="1" id="KW-1133">Transmembrane helix</keyword>
<feature type="transmembrane region" description="Helical" evidence="1">
    <location>
        <begin position="96"/>
        <end position="117"/>
    </location>
</feature>
<protein>
    <submittedName>
        <fullName evidence="3">VanZ family protein</fullName>
    </submittedName>
</protein>
<feature type="transmembrane region" description="Helical" evidence="1">
    <location>
        <begin position="72"/>
        <end position="90"/>
    </location>
</feature>
<evidence type="ECO:0000313" key="3">
    <source>
        <dbReference type="EMBL" id="NEL55947.1"/>
    </source>
</evidence>
<accession>A0A7K3WHR0</accession>
<feature type="domain" description="VanZ-like" evidence="2">
    <location>
        <begin position="36"/>
        <end position="113"/>
    </location>
</feature>
<sequence length="123" mass="12462">MLLAAGVVALLTLTPAGRGYAFGDPVTELRWYAAGLDSPGTLAQLLGNLLLLAPLAGLAVLRWPALGRGGRLLAAAVTAGATIELLQWTLSLGRVVSPLDALLNATGAVLVGGLVAASRRLRA</sequence>
<organism evidence="3 4">
    <name type="scientific">Goekera deserti</name>
    <dbReference type="NCBI Taxonomy" id="2497753"/>
    <lineage>
        <taxon>Bacteria</taxon>
        <taxon>Bacillati</taxon>
        <taxon>Actinomycetota</taxon>
        <taxon>Actinomycetes</taxon>
        <taxon>Geodermatophilales</taxon>
        <taxon>Geodermatophilaceae</taxon>
        <taxon>Goekera</taxon>
    </lineage>
</organism>
<keyword evidence="4" id="KW-1185">Reference proteome</keyword>
<feature type="transmembrane region" description="Helical" evidence="1">
    <location>
        <begin position="45"/>
        <end position="65"/>
    </location>
</feature>
<evidence type="ECO:0000256" key="1">
    <source>
        <dbReference type="SAM" id="Phobius"/>
    </source>
</evidence>
<evidence type="ECO:0000313" key="4">
    <source>
        <dbReference type="Proteomes" id="UP000470470"/>
    </source>
</evidence>
<comment type="caution">
    <text evidence="3">The sequence shown here is derived from an EMBL/GenBank/DDBJ whole genome shotgun (WGS) entry which is preliminary data.</text>
</comment>